<name>A0A5C7FS79_9BACT</name>
<feature type="domain" description="Cytochrome c" evidence="7">
    <location>
        <begin position="145"/>
        <end position="237"/>
    </location>
</feature>
<dbReference type="PROSITE" id="PS51257">
    <property type="entry name" value="PROKAR_LIPOPROTEIN"/>
    <property type="match status" value="1"/>
</dbReference>
<evidence type="ECO:0000256" key="4">
    <source>
        <dbReference type="PROSITE-ProRule" id="PRU00433"/>
    </source>
</evidence>
<gene>
    <name evidence="8" type="ORF">FUA23_18370</name>
</gene>
<dbReference type="RefSeq" id="WP_147932231.1">
    <property type="nucleotide sequence ID" value="NZ_VOXD01000035.1"/>
</dbReference>
<dbReference type="Gene3D" id="1.10.760.10">
    <property type="entry name" value="Cytochrome c-like domain"/>
    <property type="match status" value="1"/>
</dbReference>
<comment type="caution">
    <text evidence="8">The sequence shown here is derived from an EMBL/GenBank/DDBJ whole genome shotgun (WGS) entry which is preliminary data.</text>
</comment>
<evidence type="ECO:0000256" key="6">
    <source>
        <dbReference type="SAM" id="SignalP"/>
    </source>
</evidence>
<accession>A0A5C7FS79</accession>
<protein>
    <submittedName>
        <fullName evidence="8">Cytochrome c</fullName>
    </submittedName>
</protein>
<feature type="signal peptide" evidence="6">
    <location>
        <begin position="1"/>
        <end position="21"/>
    </location>
</feature>
<dbReference type="InterPro" id="IPR036909">
    <property type="entry name" value="Cyt_c-like_dom_sf"/>
</dbReference>
<dbReference type="GO" id="GO:0009055">
    <property type="term" value="F:electron transfer activity"/>
    <property type="evidence" value="ECO:0007669"/>
    <property type="project" value="InterPro"/>
</dbReference>
<feature type="compositionally biased region" description="Basic and acidic residues" evidence="5">
    <location>
        <begin position="276"/>
        <end position="292"/>
    </location>
</feature>
<dbReference type="PROSITE" id="PS51007">
    <property type="entry name" value="CYTC"/>
    <property type="match status" value="1"/>
</dbReference>
<dbReference type="PANTHER" id="PTHR40394">
    <property type="entry name" value="LIPOPROTEIN-RELATED"/>
    <property type="match status" value="1"/>
</dbReference>
<dbReference type="InterPro" id="IPR009056">
    <property type="entry name" value="Cyt_c-like_dom"/>
</dbReference>
<dbReference type="OrthoDB" id="9796771at2"/>
<evidence type="ECO:0000259" key="7">
    <source>
        <dbReference type="PROSITE" id="PS51007"/>
    </source>
</evidence>
<keyword evidence="1 4" id="KW-0349">Heme</keyword>
<feature type="chain" id="PRO_5023140067" evidence="6">
    <location>
        <begin position="22"/>
        <end position="300"/>
    </location>
</feature>
<keyword evidence="6" id="KW-0732">Signal</keyword>
<dbReference type="AlphaFoldDB" id="A0A5C7FS79"/>
<dbReference type="GO" id="GO:0046872">
    <property type="term" value="F:metal ion binding"/>
    <property type="evidence" value="ECO:0007669"/>
    <property type="project" value="UniProtKB-KW"/>
</dbReference>
<dbReference type="SUPFAM" id="SSF46626">
    <property type="entry name" value="Cytochrome c"/>
    <property type="match status" value="1"/>
</dbReference>
<evidence type="ECO:0000256" key="3">
    <source>
        <dbReference type="ARBA" id="ARBA00023004"/>
    </source>
</evidence>
<feature type="compositionally biased region" description="Polar residues" evidence="5">
    <location>
        <begin position="262"/>
        <end position="273"/>
    </location>
</feature>
<sequence length="300" mass="33323">MKDLRVLVLSLTLAVVLTACSYPDENFAGSEYMPDMAHSLAVEANTYNYYYYNTWDEESTVELAKLVYPRTVPAGTVPRGYAGARAPKSIDEALMMRGSMVDANNMSAISVPTNGSVPYYYDNTPEGRLQAIAELQENPFPITEEGLARGRNLYNIFCGICHGMGGDGLGYLYDEEQNPNAKYPLAPANFMNDEFIAASNGRYYNAIMYGYNAMGAYADKINYEERWQVIHYIREMQAKKQEKEYSPMANTFNASFGTPGSNFESLTGQSIPSTHEVMEEGEHHSDGDDHSGEAAGHSKK</sequence>
<dbReference type="Pfam" id="PF13442">
    <property type="entry name" value="Cytochrome_CBB3"/>
    <property type="match status" value="1"/>
</dbReference>
<dbReference type="PANTHER" id="PTHR40394:SF2">
    <property type="entry name" value="QUINOL:CYTOCHROME C OXIDOREDUCTASE MEMBRANE PROTEIN"/>
    <property type="match status" value="1"/>
</dbReference>
<proteinExistence type="predicted"/>
<evidence type="ECO:0000256" key="1">
    <source>
        <dbReference type="ARBA" id="ARBA00022617"/>
    </source>
</evidence>
<reference evidence="8 9" key="1">
    <citation type="submission" date="2019-08" db="EMBL/GenBank/DDBJ databases">
        <title>Lewinella sp. strain SSH13 Genome sequencing and assembly.</title>
        <authorList>
            <person name="Kim I."/>
        </authorList>
    </citation>
    <scope>NUCLEOTIDE SEQUENCE [LARGE SCALE GENOMIC DNA]</scope>
    <source>
        <strain evidence="8 9">SSH13</strain>
    </source>
</reference>
<dbReference type="EMBL" id="VOXD01000035">
    <property type="protein sequence ID" value="TXF87555.1"/>
    <property type="molecule type" value="Genomic_DNA"/>
</dbReference>
<keyword evidence="9" id="KW-1185">Reference proteome</keyword>
<dbReference type="GO" id="GO:0020037">
    <property type="term" value="F:heme binding"/>
    <property type="evidence" value="ECO:0007669"/>
    <property type="project" value="InterPro"/>
</dbReference>
<evidence type="ECO:0000256" key="5">
    <source>
        <dbReference type="SAM" id="MobiDB-lite"/>
    </source>
</evidence>
<keyword evidence="3 4" id="KW-0408">Iron</keyword>
<dbReference type="Proteomes" id="UP000321907">
    <property type="component" value="Unassembled WGS sequence"/>
</dbReference>
<keyword evidence="2 4" id="KW-0479">Metal-binding</keyword>
<organism evidence="8 9">
    <name type="scientific">Neolewinella aurantiaca</name>
    <dbReference type="NCBI Taxonomy" id="2602767"/>
    <lineage>
        <taxon>Bacteria</taxon>
        <taxon>Pseudomonadati</taxon>
        <taxon>Bacteroidota</taxon>
        <taxon>Saprospiria</taxon>
        <taxon>Saprospirales</taxon>
        <taxon>Lewinellaceae</taxon>
        <taxon>Neolewinella</taxon>
    </lineage>
</organism>
<evidence type="ECO:0000256" key="2">
    <source>
        <dbReference type="ARBA" id="ARBA00022723"/>
    </source>
</evidence>
<evidence type="ECO:0000313" key="8">
    <source>
        <dbReference type="EMBL" id="TXF87555.1"/>
    </source>
</evidence>
<evidence type="ECO:0000313" key="9">
    <source>
        <dbReference type="Proteomes" id="UP000321907"/>
    </source>
</evidence>
<feature type="region of interest" description="Disordered" evidence="5">
    <location>
        <begin position="262"/>
        <end position="300"/>
    </location>
</feature>